<dbReference type="AlphaFoldDB" id="A0A2P6N0N7"/>
<keyword evidence="1" id="KW-0472">Membrane</keyword>
<reference evidence="2 3" key="1">
    <citation type="journal article" date="2018" name="Genome Biol. Evol.">
        <title>Multiple Roots of Fruiting Body Formation in Amoebozoa.</title>
        <authorList>
            <person name="Hillmann F."/>
            <person name="Forbes G."/>
            <person name="Novohradska S."/>
            <person name="Ferling I."/>
            <person name="Riege K."/>
            <person name="Groth M."/>
            <person name="Westermann M."/>
            <person name="Marz M."/>
            <person name="Spaller T."/>
            <person name="Winckler T."/>
            <person name="Schaap P."/>
            <person name="Glockner G."/>
        </authorList>
    </citation>
    <scope>NUCLEOTIDE SEQUENCE [LARGE SCALE GENOMIC DNA]</scope>
    <source>
        <strain evidence="2 3">Jena</strain>
    </source>
</reference>
<proteinExistence type="predicted"/>
<protein>
    <submittedName>
        <fullName evidence="2">Uncharacterized protein</fullName>
    </submittedName>
</protein>
<gene>
    <name evidence="2" type="ORF">PROFUN_14214</name>
</gene>
<dbReference type="EMBL" id="MDYQ01000261">
    <property type="protein sequence ID" value="PRP77502.1"/>
    <property type="molecule type" value="Genomic_DNA"/>
</dbReference>
<dbReference type="Proteomes" id="UP000241769">
    <property type="component" value="Unassembled WGS sequence"/>
</dbReference>
<keyword evidence="1" id="KW-0812">Transmembrane</keyword>
<organism evidence="2 3">
    <name type="scientific">Planoprotostelium fungivorum</name>
    <dbReference type="NCBI Taxonomy" id="1890364"/>
    <lineage>
        <taxon>Eukaryota</taxon>
        <taxon>Amoebozoa</taxon>
        <taxon>Evosea</taxon>
        <taxon>Variosea</taxon>
        <taxon>Cavosteliida</taxon>
        <taxon>Cavosteliaceae</taxon>
        <taxon>Planoprotostelium</taxon>
    </lineage>
</organism>
<accession>A0A2P6N0N7</accession>
<keyword evidence="3" id="KW-1185">Reference proteome</keyword>
<evidence type="ECO:0000313" key="2">
    <source>
        <dbReference type="EMBL" id="PRP77502.1"/>
    </source>
</evidence>
<evidence type="ECO:0000256" key="1">
    <source>
        <dbReference type="SAM" id="Phobius"/>
    </source>
</evidence>
<comment type="caution">
    <text evidence="2">The sequence shown here is derived from an EMBL/GenBank/DDBJ whole genome shotgun (WGS) entry which is preliminary data.</text>
</comment>
<dbReference type="InParanoid" id="A0A2P6N0N7"/>
<feature type="transmembrane region" description="Helical" evidence="1">
    <location>
        <begin position="12"/>
        <end position="35"/>
    </location>
</feature>
<keyword evidence="1" id="KW-1133">Transmembrane helix</keyword>
<name>A0A2P6N0N7_9EUKA</name>
<evidence type="ECO:0000313" key="3">
    <source>
        <dbReference type="Proteomes" id="UP000241769"/>
    </source>
</evidence>
<sequence length="75" mass="8377">MSPPRLLPLFSLVWEILSSFLLFTAAGPMVAAILWDKGPRDRGCADIKLAARVARQFHDVNRTATKLRGRRLSSL</sequence>